<organism evidence="12">
    <name type="scientific">Vanderwaltozyma polyspora (strain ATCC 22028 / DSM 70294 / BCRC 21397 / CBS 2163 / NBRC 10782 / NRRL Y-8283 / UCD 57-17)</name>
    <name type="common">Kluyveromyces polysporus</name>
    <dbReference type="NCBI Taxonomy" id="436907"/>
    <lineage>
        <taxon>Eukaryota</taxon>
        <taxon>Fungi</taxon>
        <taxon>Dikarya</taxon>
        <taxon>Ascomycota</taxon>
        <taxon>Saccharomycotina</taxon>
        <taxon>Saccharomycetes</taxon>
        <taxon>Saccharomycetales</taxon>
        <taxon>Saccharomycetaceae</taxon>
        <taxon>Vanderwaltozyma</taxon>
    </lineage>
</organism>
<evidence type="ECO:0000256" key="9">
    <source>
        <dbReference type="SAM" id="SignalP"/>
    </source>
</evidence>
<evidence type="ECO:0000313" key="11">
    <source>
        <dbReference type="EMBL" id="EDO14629.1"/>
    </source>
</evidence>
<dbReference type="OMA" id="HINMKRE"/>
<dbReference type="InterPro" id="IPR002889">
    <property type="entry name" value="WSC_carb-bd"/>
</dbReference>
<keyword evidence="2 8" id="KW-0812">Transmembrane</keyword>
<dbReference type="Pfam" id="PF01822">
    <property type="entry name" value="WSC"/>
    <property type="match status" value="1"/>
</dbReference>
<dbReference type="OrthoDB" id="5985073at2759"/>
<feature type="region of interest" description="Disordered" evidence="7">
    <location>
        <begin position="242"/>
        <end position="268"/>
    </location>
</feature>
<feature type="compositionally biased region" description="Low complexity" evidence="7">
    <location>
        <begin position="242"/>
        <end position="261"/>
    </location>
</feature>
<evidence type="ECO:0000313" key="12">
    <source>
        <dbReference type="Proteomes" id="UP000000267"/>
    </source>
</evidence>
<sequence length="397" mass="41260">MIPFVSLLLLVIPHLSSIVLAADGYTLLNCYGSLPSGFTFSNQNVYQSSQYCYDQCSNSGYSYFALFNHGSCYCGNTDPSSLSTSSSCDAYCNGYKQEMCGGTSAYSIYRIGNGNSNNNAQSSSSSTNSGRNAGTSSSTSSSTSTTSNNLVGVGNVAGSSSSSPSSASTSQTTTLFPASSLSGDGSSGDSASTGDETTANENTSATDGNNEVTSVIYSTAYHTEGGSTIYITNTITQVENTSSATASSGSDSDPNSASTSGNNSKKTNVGAIVGGVVGGVGGAIAVTVIVLLIIRNINKRREEERMEKEYQEAIKPVEYSNNSVFSKNTDDHNNNNNNSDFYSSSVSSHRNLQVDGDANANTSEDPFDDSRRISIGSVFETGKGNKVLTVVNPDEEG</sequence>
<reference evidence="11 12" key="1">
    <citation type="journal article" date="2007" name="Proc. Natl. Acad. Sci. U.S.A.">
        <title>Independent sorting-out of thousands of duplicated gene pairs in two yeast species descended from a whole-genome duplication.</title>
        <authorList>
            <person name="Scannell D.R."/>
            <person name="Frank A.C."/>
            <person name="Conant G.C."/>
            <person name="Byrne K.P."/>
            <person name="Woolfit M."/>
            <person name="Wolfe K.H."/>
        </authorList>
    </citation>
    <scope>NUCLEOTIDE SEQUENCE [LARGE SCALE GENOMIC DNA]</scope>
    <source>
        <strain evidence="12">ATCC 22028 / DSM 70294 / BCRC 21397 / CBS 2163 / NBRC 10782 / NRRL Y-8283 / UCD 57-17</strain>
    </source>
</reference>
<feature type="region of interest" description="Disordered" evidence="7">
    <location>
        <begin position="119"/>
        <end position="211"/>
    </location>
</feature>
<dbReference type="PROSITE" id="PS51212">
    <property type="entry name" value="WSC"/>
    <property type="match status" value="1"/>
</dbReference>
<evidence type="ECO:0000256" key="7">
    <source>
        <dbReference type="SAM" id="MobiDB-lite"/>
    </source>
</evidence>
<dbReference type="GO" id="GO:0045807">
    <property type="term" value="P:positive regulation of endocytosis"/>
    <property type="evidence" value="ECO:0007669"/>
    <property type="project" value="EnsemblFungi"/>
</dbReference>
<dbReference type="InParanoid" id="A7TSY0"/>
<feature type="compositionally biased region" description="Low complexity" evidence="7">
    <location>
        <begin position="119"/>
        <end position="149"/>
    </location>
</feature>
<dbReference type="PANTHER" id="PTHR24269:SF16">
    <property type="entry name" value="PROTEIN SLG1"/>
    <property type="match status" value="1"/>
</dbReference>
<keyword evidence="4 8" id="KW-1133">Transmembrane helix</keyword>
<dbReference type="FunCoup" id="A7TSY0">
    <property type="interactions" value="150"/>
</dbReference>
<dbReference type="PhylomeDB" id="A7TSY0"/>
<feature type="signal peptide" evidence="9">
    <location>
        <begin position="1"/>
        <end position="21"/>
    </location>
</feature>
<name>A7TSY0_VANPO</name>
<dbReference type="GO" id="GO:0004888">
    <property type="term" value="F:transmembrane signaling receptor activity"/>
    <property type="evidence" value="ECO:0007669"/>
    <property type="project" value="EnsemblFungi"/>
</dbReference>
<evidence type="ECO:0000256" key="4">
    <source>
        <dbReference type="ARBA" id="ARBA00022989"/>
    </source>
</evidence>
<protein>
    <recommendedName>
        <fullName evidence="10">WSC domain-containing protein</fullName>
    </recommendedName>
</protein>
<dbReference type="Proteomes" id="UP000000267">
    <property type="component" value="Unassembled WGS sequence"/>
</dbReference>
<feature type="compositionally biased region" description="Low complexity" evidence="7">
    <location>
        <begin position="334"/>
        <end position="348"/>
    </location>
</feature>
<comment type="subcellular location">
    <subcellularLocation>
        <location evidence="1">Membrane</location>
        <topology evidence="1">Single-pass membrane protein</topology>
    </subcellularLocation>
</comment>
<feature type="compositionally biased region" description="Low complexity" evidence="7">
    <location>
        <begin position="159"/>
        <end position="197"/>
    </location>
</feature>
<evidence type="ECO:0000259" key="10">
    <source>
        <dbReference type="PROSITE" id="PS51212"/>
    </source>
</evidence>
<dbReference type="GO" id="GO:0006970">
    <property type="term" value="P:response to osmotic stress"/>
    <property type="evidence" value="ECO:0007669"/>
    <property type="project" value="EnsemblFungi"/>
</dbReference>
<dbReference type="STRING" id="436907.A7TSY0"/>
<feature type="region of interest" description="Disordered" evidence="7">
    <location>
        <begin position="322"/>
        <end position="370"/>
    </location>
</feature>
<feature type="transmembrane region" description="Helical" evidence="8">
    <location>
        <begin position="269"/>
        <end position="294"/>
    </location>
</feature>
<dbReference type="GO" id="GO:0005886">
    <property type="term" value="C:plasma membrane"/>
    <property type="evidence" value="ECO:0007669"/>
    <property type="project" value="EnsemblFungi"/>
</dbReference>
<evidence type="ECO:0000256" key="5">
    <source>
        <dbReference type="ARBA" id="ARBA00023136"/>
    </source>
</evidence>
<feature type="chain" id="PRO_5002713758" description="WSC domain-containing protein" evidence="9">
    <location>
        <begin position="22"/>
        <end position="397"/>
    </location>
</feature>
<dbReference type="GO" id="GO:0030010">
    <property type="term" value="P:establishment of cell polarity"/>
    <property type="evidence" value="ECO:0007669"/>
    <property type="project" value="EnsemblFungi"/>
</dbReference>
<dbReference type="HOGENOM" id="CLU_024893_1_1_1"/>
<dbReference type="GO" id="GO:0030036">
    <property type="term" value="P:actin cytoskeleton organization"/>
    <property type="evidence" value="ECO:0007669"/>
    <property type="project" value="EnsemblFungi"/>
</dbReference>
<proteinExistence type="predicted"/>
<dbReference type="SMART" id="SM00321">
    <property type="entry name" value="WSC"/>
    <property type="match status" value="1"/>
</dbReference>
<feature type="compositionally biased region" description="Polar residues" evidence="7">
    <location>
        <begin position="199"/>
        <end position="211"/>
    </location>
</feature>
<dbReference type="eggNOG" id="KOG4157">
    <property type="taxonomic scope" value="Eukaryota"/>
</dbReference>
<dbReference type="GO" id="GO:0000425">
    <property type="term" value="P:pexophagy"/>
    <property type="evidence" value="ECO:0007669"/>
    <property type="project" value="EnsemblFungi"/>
</dbReference>
<dbReference type="GeneID" id="5542653"/>
<dbReference type="GO" id="GO:0031505">
    <property type="term" value="P:fungal-type cell wall organization"/>
    <property type="evidence" value="ECO:0007669"/>
    <property type="project" value="EnsemblFungi"/>
</dbReference>
<evidence type="ECO:0000256" key="1">
    <source>
        <dbReference type="ARBA" id="ARBA00004167"/>
    </source>
</evidence>
<dbReference type="GO" id="GO:0009408">
    <property type="term" value="P:response to heat"/>
    <property type="evidence" value="ECO:0007669"/>
    <property type="project" value="EnsemblFungi"/>
</dbReference>
<keyword evidence="6" id="KW-0325">Glycoprotein</keyword>
<evidence type="ECO:0000256" key="3">
    <source>
        <dbReference type="ARBA" id="ARBA00022729"/>
    </source>
</evidence>
<keyword evidence="12" id="KW-1185">Reference proteome</keyword>
<dbReference type="GO" id="GO:0006897">
    <property type="term" value="P:endocytosis"/>
    <property type="evidence" value="ECO:0007669"/>
    <property type="project" value="EnsemblFungi"/>
</dbReference>
<dbReference type="InterPro" id="IPR051836">
    <property type="entry name" value="Kremen_rcpt"/>
</dbReference>
<dbReference type="EMBL" id="DS480529">
    <property type="protein sequence ID" value="EDO14629.1"/>
    <property type="molecule type" value="Genomic_DNA"/>
</dbReference>
<dbReference type="PANTHER" id="PTHR24269">
    <property type="entry name" value="KREMEN PROTEIN"/>
    <property type="match status" value="1"/>
</dbReference>
<feature type="domain" description="WSC" evidence="10">
    <location>
        <begin position="24"/>
        <end position="112"/>
    </location>
</feature>
<evidence type="ECO:0000256" key="6">
    <source>
        <dbReference type="ARBA" id="ARBA00023180"/>
    </source>
</evidence>
<dbReference type="KEGG" id="vpo:Kpol_322p6"/>
<keyword evidence="5 8" id="KW-0472">Membrane</keyword>
<accession>A7TSY0</accession>
<evidence type="ECO:0000256" key="2">
    <source>
        <dbReference type="ARBA" id="ARBA00022692"/>
    </source>
</evidence>
<keyword evidence="3 9" id="KW-0732">Signal</keyword>
<dbReference type="GO" id="GO:0005935">
    <property type="term" value="C:cellular bud neck"/>
    <property type="evidence" value="ECO:0007669"/>
    <property type="project" value="EnsemblFungi"/>
</dbReference>
<dbReference type="GO" id="GO:0007266">
    <property type="term" value="P:Rho protein signal transduction"/>
    <property type="evidence" value="ECO:0007669"/>
    <property type="project" value="EnsemblFungi"/>
</dbReference>
<dbReference type="AlphaFoldDB" id="A7TSY0"/>
<evidence type="ECO:0000256" key="8">
    <source>
        <dbReference type="SAM" id="Phobius"/>
    </source>
</evidence>
<gene>
    <name evidence="11" type="ORF">Kpol_322p6</name>
</gene>
<dbReference type="RefSeq" id="XP_001642487.1">
    <property type="nucleotide sequence ID" value="XM_001642437.1"/>
</dbReference>